<feature type="region of interest" description="Disordered" evidence="1">
    <location>
        <begin position="1"/>
        <end position="23"/>
    </location>
</feature>
<reference evidence="2 3" key="1">
    <citation type="submission" date="2018-10" db="EMBL/GenBank/DDBJ databases">
        <title>Genome assembly for a Yunnan-Guizhou Plateau 3E fish, Anabarilius grahami (Regan), and its evolutionary and genetic applications.</title>
        <authorList>
            <person name="Jiang W."/>
        </authorList>
    </citation>
    <scope>NUCLEOTIDE SEQUENCE [LARGE SCALE GENOMIC DNA]</scope>
    <source>
        <strain evidence="2">AG-KIZ</strain>
        <tissue evidence="2">Muscle</tissue>
    </source>
</reference>
<accession>A0A3N0YMA1</accession>
<gene>
    <name evidence="2" type="ORF">DPX16_16882</name>
</gene>
<evidence type="ECO:0000313" key="3">
    <source>
        <dbReference type="Proteomes" id="UP000281406"/>
    </source>
</evidence>
<dbReference type="Proteomes" id="UP000281406">
    <property type="component" value="Unassembled WGS sequence"/>
</dbReference>
<keyword evidence="3" id="KW-1185">Reference proteome</keyword>
<evidence type="ECO:0000313" key="2">
    <source>
        <dbReference type="EMBL" id="ROL47294.1"/>
    </source>
</evidence>
<organism evidence="2 3">
    <name type="scientific">Anabarilius grahami</name>
    <name type="common">Kanglang fish</name>
    <name type="synonym">Barilius grahami</name>
    <dbReference type="NCBI Taxonomy" id="495550"/>
    <lineage>
        <taxon>Eukaryota</taxon>
        <taxon>Metazoa</taxon>
        <taxon>Chordata</taxon>
        <taxon>Craniata</taxon>
        <taxon>Vertebrata</taxon>
        <taxon>Euteleostomi</taxon>
        <taxon>Actinopterygii</taxon>
        <taxon>Neopterygii</taxon>
        <taxon>Teleostei</taxon>
        <taxon>Ostariophysi</taxon>
        <taxon>Cypriniformes</taxon>
        <taxon>Xenocyprididae</taxon>
        <taxon>Xenocypridinae</taxon>
        <taxon>Xenocypridinae incertae sedis</taxon>
        <taxon>Anabarilius</taxon>
    </lineage>
</organism>
<dbReference type="AlphaFoldDB" id="A0A3N0YMA1"/>
<proteinExistence type="predicted"/>
<feature type="region of interest" description="Disordered" evidence="1">
    <location>
        <begin position="39"/>
        <end position="63"/>
    </location>
</feature>
<sequence length="141" mass="16016">MGRKKCMEKWRDQDRQRRDSMETVGAALKSQTVWACVHGESAGMGEKPRGRKLPEERTRRPELESKNTAINAHSALQKSSAALHRIGAYGFINNAQFYAKAVRARDSSSLFSSAHTARLQALGCFWKDLVQRMYLLDFLEI</sequence>
<comment type="caution">
    <text evidence="2">The sequence shown here is derived from an EMBL/GenBank/DDBJ whole genome shotgun (WGS) entry which is preliminary data.</text>
</comment>
<dbReference type="EMBL" id="RJVU01035834">
    <property type="protein sequence ID" value="ROL47294.1"/>
    <property type="molecule type" value="Genomic_DNA"/>
</dbReference>
<name>A0A3N0YMA1_ANAGA</name>
<feature type="compositionally biased region" description="Basic and acidic residues" evidence="1">
    <location>
        <begin position="1"/>
        <end position="21"/>
    </location>
</feature>
<protein>
    <submittedName>
        <fullName evidence="2">Uncharacterized protein</fullName>
    </submittedName>
</protein>
<feature type="compositionally biased region" description="Basic and acidic residues" evidence="1">
    <location>
        <begin position="46"/>
        <end position="63"/>
    </location>
</feature>
<evidence type="ECO:0000256" key="1">
    <source>
        <dbReference type="SAM" id="MobiDB-lite"/>
    </source>
</evidence>